<proteinExistence type="predicted"/>
<dbReference type="OrthoDB" id="79565at2759"/>
<sequence>MNGVVVVDMRGGGLLYAKALSKDFHERHPPKTHMNLAALMFAVVNYAGSWPLVVVAMLTSCVSAVSVTDCASSRLRLYETNDERMVFELVPTKQWLLVVFAAPLVSLGRVRWIAEHMAHAFADLADMSTEPRASQAKKFATTACHVFRTTIDAMAREMTAEFLVSHVLLHCTAKRKVATDSPVVVAASMARWKRQLAHIFVHHPWWRRRHRHPMNQIAALQDDPATPPRLVMHVQANDAKKAIAWNTTATDDIFACIERLTPSRGKPLASSSHTTIHCSRSSDASTHYFVLVHSDRLHLVFYAANPIRSISSHVTDSMRPMQAIADAILVLE</sequence>
<keyword evidence="4" id="KW-1185">Reference proteome</keyword>
<dbReference type="AlphaFoldDB" id="A0A485KY43"/>
<evidence type="ECO:0000256" key="1">
    <source>
        <dbReference type="SAM" id="Phobius"/>
    </source>
</evidence>
<feature type="transmembrane region" description="Helical" evidence="1">
    <location>
        <begin position="36"/>
        <end position="58"/>
    </location>
</feature>
<gene>
    <name evidence="3" type="primary">Aste57867_13257</name>
    <name evidence="2" type="ORF">As57867_013208</name>
    <name evidence="3" type="ORF">ASTE57867_13257</name>
</gene>
<reference evidence="3 4" key="1">
    <citation type="submission" date="2019-03" db="EMBL/GenBank/DDBJ databases">
        <authorList>
            <person name="Gaulin E."/>
            <person name="Dumas B."/>
        </authorList>
    </citation>
    <scope>NUCLEOTIDE SEQUENCE [LARGE SCALE GENOMIC DNA]</scope>
    <source>
        <strain evidence="3">CBS 568.67</strain>
    </source>
</reference>
<name>A0A485KY43_9STRA</name>
<protein>
    <submittedName>
        <fullName evidence="3">Aste57867_13257 protein</fullName>
    </submittedName>
</protein>
<evidence type="ECO:0000313" key="3">
    <source>
        <dbReference type="EMBL" id="VFT90097.1"/>
    </source>
</evidence>
<keyword evidence="1" id="KW-0472">Membrane</keyword>
<evidence type="ECO:0000313" key="4">
    <source>
        <dbReference type="Proteomes" id="UP000332933"/>
    </source>
</evidence>
<keyword evidence="1" id="KW-1133">Transmembrane helix</keyword>
<keyword evidence="1" id="KW-0812">Transmembrane</keyword>
<accession>A0A485KY43</accession>
<evidence type="ECO:0000313" key="2">
    <source>
        <dbReference type="EMBL" id="KAF0695950.1"/>
    </source>
</evidence>
<dbReference type="EMBL" id="VJMH01005441">
    <property type="protein sequence ID" value="KAF0695950.1"/>
    <property type="molecule type" value="Genomic_DNA"/>
</dbReference>
<dbReference type="EMBL" id="CAADRA010005462">
    <property type="protein sequence ID" value="VFT90097.1"/>
    <property type="molecule type" value="Genomic_DNA"/>
</dbReference>
<dbReference type="Proteomes" id="UP000332933">
    <property type="component" value="Unassembled WGS sequence"/>
</dbReference>
<organism evidence="3 4">
    <name type="scientific">Aphanomyces stellatus</name>
    <dbReference type="NCBI Taxonomy" id="120398"/>
    <lineage>
        <taxon>Eukaryota</taxon>
        <taxon>Sar</taxon>
        <taxon>Stramenopiles</taxon>
        <taxon>Oomycota</taxon>
        <taxon>Saprolegniomycetes</taxon>
        <taxon>Saprolegniales</taxon>
        <taxon>Verrucalvaceae</taxon>
        <taxon>Aphanomyces</taxon>
    </lineage>
</organism>
<reference evidence="2" key="2">
    <citation type="submission" date="2019-06" db="EMBL/GenBank/DDBJ databases">
        <title>Genomics analysis of Aphanomyces spp. identifies a new class of oomycete effector associated with host adaptation.</title>
        <authorList>
            <person name="Gaulin E."/>
        </authorList>
    </citation>
    <scope>NUCLEOTIDE SEQUENCE</scope>
    <source>
        <strain evidence="2">CBS 578.67</strain>
    </source>
</reference>